<dbReference type="InterPro" id="IPR011059">
    <property type="entry name" value="Metal-dep_hydrolase_composite"/>
</dbReference>
<dbReference type="Gene3D" id="3.20.20.140">
    <property type="entry name" value="Metal-dependent hydrolases"/>
    <property type="match status" value="1"/>
</dbReference>
<dbReference type="InterPro" id="IPR032466">
    <property type="entry name" value="Metal_Hydrolase"/>
</dbReference>
<dbReference type="Proteomes" id="UP000724149">
    <property type="component" value="Unassembled WGS sequence"/>
</dbReference>
<keyword evidence="1" id="KW-0378">Hydrolase</keyword>
<dbReference type="InterPro" id="IPR050287">
    <property type="entry name" value="MTA/SAH_deaminase"/>
</dbReference>
<sequence>MLFEKITLIDGNYEEKRDMYLETEGNRIVYIGTERPEGYTGETYDGRNKVALPGFYNIHCHIPDTLLRGYGEGLPLHRWLTEKMFPFEAKLTEEDVYWSSMLGACELIRSGAASFNDMFYKLEWIERAVRDSGLKANLSFGVSALPGLGSYREYAAYAETEALRRRLAEAGDDRVRADVGLHAEYTSHEGLMRDVADYAREAGLRVHLHLSETRKEHEECKTRHNGLTPAALFERVGLFDVPAIAAHCVWIEGEDFDILRDKGVTVAHNPSSNMKLGSGFAPVKKMLEAGIRVGIGTDGAASNNNLNMLEEVTLASMIGKGITGDPTFLGPRQLLELSCRNGALAQGRTDCGALEVGSRADIVVYDLDKPHLQPVYEALPNLFYAADASDICLNMIDGEVVYRDGVLTRIDEEKVMAEARSRSARILSEL</sequence>
<dbReference type="EMBL" id="JACSNR010000003">
    <property type="protein sequence ID" value="MBM6922970.1"/>
    <property type="molecule type" value="Genomic_DNA"/>
</dbReference>
<dbReference type="PANTHER" id="PTHR43794:SF11">
    <property type="entry name" value="AMIDOHYDROLASE-RELATED DOMAIN-CONTAINING PROTEIN"/>
    <property type="match status" value="1"/>
</dbReference>
<dbReference type="CDD" id="cd01298">
    <property type="entry name" value="ATZ_TRZ_like"/>
    <property type="match status" value="1"/>
</dbReference>
<protein>
    <submittedName>
        <fullName evidence="3">Amidohydrolase</fullName>
    </submittedName>
</protein>
<accession>A0ABS2GNB2</accession>
<evidence type="ECO:0000256" key="1">
    <source>
        <dbReference type="ARBA" id="ARBA00022801"/>
    </source>
</evidence>
<evidence type="ECO:0000259" key="2">
    <source>
        <dbReference type="Pfam" id="PF01979"/>
    </source>
</evidence>
<reference evidence="3 4" key="1">
    <citation type="journal article" date="2021" name="Sci. Rep.">
        <title>The distribution of antibiotic resistance genes in chicken gut microbiota commensals.</title>
        <authorList>
            <person name="Juricova H."/>
            <person name="Matiasovicova J."/>
            <person name="Kubasova T."/>
            <person name="Cejkova D."/>
            <person name="Rychlik I."/>
        </authorList>
    </citation>
    <scope>NUCLEOTIDE SEQUENCE [LARGE SCALE GENOMIC DNA]</scope>
    <source>
        <strain evidence="3 4">An564</strain>
    </source>
</reference>
<name>A0ABS2GNB2_9FIRM</name>
<dbReference type="Gene3D" id="2.30.40.10">
    <property type="entry name" value="Urease, subunit C, domain 1"/>
    <property type="match status" value="1"/>
</dbReference>
<dbReference type="RefSeq" id="WP_204720191.1">
    <property type="nucleotide sequence ID" value="NZ_JACSNR010000003.1"/>
</dbReference>
<evidence type="ECO:0000313" key="3">
    <source>
        <dbReference type="EMBL" id="MBM6922970.1"/>
    </source>
</evidence>
<comment type="caution">
    <text evidence="3">The sequence shown here is derived from an EMBL/GenBank/DDBJ whole genome shotgun (WGS) entry which is preliminary data.</text>
</comment>
<dbReference type="InterPro" id="IPR006680">
    <property type="entry name" value="Amidohydro-rel"/>
</dbReference>
<dbReference type="Pfam" id="PF01979">
    <property type="entry name" value="Amidohydro_1"/>
    <property type="match status" value="1"/>
</dbReference>
<dbReference type="SUPFAM" id="SSF51338">
    <property type="entry name" value="Composite domain of metallo-dependent hydrolases"/>
    <property type="match status" value="1"/>
</dbReference>
<organism evidence="3 4">
    <name type="scientific">Hydrogenoanaerobacterium saccharovorans</name>
    <dbReference type="NCBI Taxonomy" id="474960"/>
    <lineage>
        <taxon>Bacteria</taxon>
        <taxon>Bacillati</taxon>
        <taxon>Bacillota</taxon>
        <taxon>Clostridia</taxon>
        <taxon>Eubacteriales</taxon>
        <taxon>Oscillospiraceae</taxon>
        <taxon>Hydrogenoanaerobacterium</taxon>
    </lineage>
</organism>
<feature type="domain" description="Amidohydrolase-related" evidence="2">
    <location>
        <begin position="51"/>
        <end position="401"/>
    </location>
</feature>
<keyword evidence="4" id="KW-1185">Reference proteome</keyword>
<proteinExistence type="predicted"/>
<evidence type="ECO:0000313" key="4">
    <source>
        <dbReference type="Proteomes" id="UP000724149"/>
    </source>
</evidence>
<dbReference type="SUPFAM" id="SSF51556">
    <property type="entry name" value="Metallo-dependent hydrolases"/>
    <property type="match status" value="1"/>
</dbReference>
<gene>
    <name evidence="3" type="ORF">H9X81_04590</name>
</gene>
<dbReference type="PANTHER" id="PTHR43794">
    <property type="entry name" value="AMINOHYDROLASE SSNA-RELATED"/>
    <property type="match status" value="1"/>
</dbReference>